<dbReference type="GO" id="GO:0005886">
    <property type="term" value="C:plasma membrane"/>
    <property type="evidence" value="ECO:0007669"/>
    <property type="project" value="TreeGrafter"/>
</dbReference>
<reference evidence="8" key="1">
    <citation type="submission" date="2015-02" db="EMBL/GenBank/DDBJ databases">
        <title>A transcriptome of Wollemia nobilis - a relic of Gondwana.</title>
        <authorList>
            <person name="Chia J.Y."/>
            <person name="Leong Y.S."/>
            <person name="Abdul Karim S."/>
            <person name="Wan Azmi N."/>
            <person name="Hercus R."/>
            <person name="Croft L."/>
        </authorList>
    </citation>
    <scope>NUCLEOTIDE SEQUENCE</scope>
    <source>
        <strain evidence="8">MaeBrown</strain>
        <tissue evidence="8">Leaf</tissue>
    </source>
</reference>
<accession>A0A0C9QSB8</accession>
<keyword evidence="3" id="KW-0964">Secreted</keyword>
<dbReference type="EMBL" id="GCHU01012004">
    <property type="protein sequence ID" value="JAG87585.1"/>
    <property type="molecule type" value="Transcribed_RNA"/>
</dbReference>
<protein>
    <submittedName>
        <fullName evidence="8">TSA: Wollemia nobilis Ref_Wollemi_Transcript_12074_1311 transcribed RNA sequence</fullName>
    </submittedName>
</protein>
<keyword evidence="5" id="KW-0325">Glycoprotein</keyword>
<dbReference type="AlphaFoldDB" id="A0A0C9QSB8"/>
<feature type="domain" description="DUF642" evidence="7">
    <location>
        <begin position="204"/>
        <end position="370"/>
    </location>
</feature>
<organism evidence="8">
    <name type="scientific">Wollemia nobilis</name>
    <dbReference type="NCBI Taxonomy" id="56998"/>
    <lineage>
        <taxon>Eukaryota</taxon>
        <taxon>Viridiplantae</taxon>
        <taxon>Streptophyta</taxon>
        <taxon>Embryophyta</taxon>
        <taxon>Tracheophyta</taxon>
        <taxon>Spermatophyta</taxon>
        <taxon>Pinopsida</taxon>
        <taxon>Pinidae</taxon>
        <taxon>Conifers II</taxon>
        <taxon>Araucariales</taxon>
        <taxon>Araucariaceae</taxon>
        <taxon>Wollemia</taxon>
    </lineage>
</organism>
<evidence type="ECO:0000256" key="6">
    <source>
        <dbReference type="SAM" id="SignalP"/>
    </source>
</evidence>
<evidence type="ECO:0000259" key="7">
    <source>
        <dbReference type="Pfam" id="PF04862"/>
    </source>
</evidence>
<proteinExistence type="predicted"/>
<feature type="domain" description="DUF642" evidence="7">
    <location>
        <begin position="36"/>
        <end position="192"/>
    </location>
</feature>
<evidence type="ECO:0000313" key="8">
    <source>
        <dbReference type="EMBL" id="JAG87585.1"/>
    </source>
</evidence>
<comment type="subcellular location">
    <subcellularLocation>
        <location evidence="1">Secreted</location>
        <location evidence="1">Cell wall</location>
    </subcellularLocation>
</comment>
<keyword evidence="2" id="KW-0134">Cell wall</keyword>
<dbReference type="Pfam" id="PF04862">
    <property type="entry name" value="DUF642"/>
    <property type="match status" value="2"/>
</dbReference>
<dbReference type="InterPro" id="IPR052437">
    <property type="entry name" value="Pectin_Meth_Modulator"/>
</dbReference>
<feature type="chain" id="PRO_5002218203" evidence="6">
    <location>
        <begin position="31"/>
        <end position="400"/>
    </location>
</feature>
<dbReference type="PANTHER" id="PTHR31265:SF1">
    <property type="entry name" value="OS01G0756600 PROTEIN"/>
    <property type="match status" value="1"/>
</dbReference>
<dbReference type="InterPro" id="IPR008979">
    <property type="entry name" value="Galactose-bd-like_sf"/>
</dbReference>
<name>A0A0C9QSB8_9CONI</name>
<evidence type="ECO:0000256" key="2">
    <source>
        <dbReference type="ARBA" id="ARBA00022512"/>
    </source>
</evidence>
<dbReference type="SUPFAM" id="SSF49785">
    <property type="entry name" value="Galactose-binding domain-like"/>
    <property type="match status" value="2"/>
</dbReference>
<evidence type="ECO:0000256" key="5">
    <source>
        <dbReference type="ARBA" id="ARBA00023180"/>
    </source>
</evidence>
<dbReference type="PANTHER" id="PTHR31265">
    <property type="entry name" value="OS02G0527500 PROTEIN-RELATED"/>
    <property type="match status" value="1"/>
</dbReference>
<feature type="signal peptide" evidence="6">
    <location>
        <begin position="1"/>
        <end position="30"/>
    </location>
</feature>
<dbReference type="Gene3D" id="2.60.120.260">
    <property type="entry name" value="Galactose-binding domain-like"/>
    <property type="match status" value="2"/>
</dbReference>
<evidence type="ECO:0000256" key="4">
    <source>
        <dbReference type="ARBA" id="ARBA00022729"/>
    </source>
</evidence>
<dbReference type="InterPro" id="IPR006946">
    <property type="entry name" value="DGR2-like_dom"/>
</dbReference>
<keyword evidence="4 6" id="KW-0732">Signal</keyword>
<evidence type="ECO:0000256" key="3">
    <source>
        <dbReference type="ARBA" id="ARBA00022525"/>
    </source>
</evidence>
<evidence type="ECO:0000256" key="1">
    <source>
        <dbReference type="ARBA" id="ARBA00004191"/>
    </source>
</evidence>
<sequence length="400" mass="43087">METGFKPFSFTWAFCLLGMSMLWTAQKSFANVVNDGLLPNGDFEASPEATSLNGTVISGDTSLPSWKTKGMVEYIRAGQAQGPMVLVVPQGKHAARLGNDAQISQEIELEKGSVYSLTFSAARTCAQLESLNVSVPPAAGTLDLQTLYNSEGWDSYAWGFRADADKSEVVFLNPGLEDDPTCGPLIDAVAIKKTPQPDHSDENLVTNGDFEEGPYMFSKSSLGVLLPPNLDAATSPLPSWTVESSKAVRYVDSSHFDVPEGKRALQLLSGNEGSVSQTIKTVTGKSYTLRFLLGDGGDGCHKPLAVMAFAGDRSRAANYSSEISDSYQEFNLTFTAKSESTRIVFYSLYYNTRTVDNSSLCGPVIDDVKVIDSEEVSEGSAVRLSGSLVFSALLITFVFV</sequence>